<protein>
    <submittedName>
        <fullName evidence="2">Uncharacterized protein</fullName>
    </submittedName>
</protein>
<feature type="compositionally biased region" description="Polar residues" evidence="1">
    <location>
        <begin position="119"/>
        <end position="136"/>
    </location>
</feature>
<accession>A0A9P7GW40</accession>
<gene>
    <name evidence="2" type="ORF">KAF25_007972</name>
</gene>
<evidence type="ECO:0000256" key="1">
    <source>
        <dbReference type="SAM" id="MobiDB-lite"/>
    </source>
</evidence>
<name>A0A9P7GW40_9HYPO</name>
<evidence type="ECO:0000313" key="2">
    <source>
        <dbReference type="EMBL" id="KAG5657939.1"/>
    </source>
</evidence>
<feature type="compositionally biased region" description="Polar residues" evidence="1">
    <location>
        <begin position="65"/>
        <end position="86"/>
    </location>
</feature>
<evidence type="ECO:0000313" key="3">
    <source>
        <dbReference type="Proteomes" id="UP000782241"/>
    </source>
</evidence>
<feature type="compositionally biased region" description="Low complexity" evidence="1">
    <location>
        <begin position="99"/>
        <end position="108"/>
    </location>
</feature>
<proteinExistence type="predicted"/>
<organism evidence="2 3">
    <name type="scientific">Fusarium avenaceum</name>
    <dbReference type="NCBI Taxonomy" id="40199"/>
    <lineage>
        <taxon>Eukaryota</taxon>
        <taxon>Fungi</taxon>
        <taxon>Dikarya</taxon>
        <taxon>Ascomycota</taxon>
        <taxon>Pezizomycotina</taxon>
        <taxon>Sordariomycetes</taxon>
        <taxon>Hypocreomycetidae</taxon>
        <taxon>Hypocreales</taxon>
        <taxon>Nectriaceae</taxon>
        <taxon>Fusarium</taxon>
        <taxon>Fusarium tricinctum species complex</taxon>
    </lineage>
</organism>
<feature type="region of interest" description="Disordered" evidence="1">
    <location>
        <begin position="65"/>
        <end position="140"/>
    </location>
</feature>
<sequence length="517" mass="57740">MMHIEPADADLQDLLSQLARYFSANETRISVAEASTCFLRLPLIDSTALVRLFLLLCPSFQSVLSQQGKPSETSTTTTNRPESSNRARGLPRSPPSPPESSTQPNPESDNAYNADGCCQSKSSTSTNDETRPTSQPGPIVDATVSQAMGVVESLNIPGPRIPEQTSLSQQCSLVELAPPVFGELTVHPSDTTGHSPTSSDDAFDKTRLTSCNNVVFTPTLRQLLEDCKTDRGLFLRKVEESQAALPNGQGWQAAIATKQDNADMRDLLSIYHRFECYNIYRHVVEAGYHTGEHWIRDKRQELTKKLCDDFPERFENAKAANKCLNWVDQGCKYHEWTKAFSEEEELGFLVALPSEIPRSAYTSRCTKEQMIAAAMRFTALGICELVKSLELSELGNHIAQRLKDMTTRQRHCTDAPERHIHRSCKPPGLMPSLGTPAILPSDQSTPRTAVTLCDDIDMMDDTTFMSEFMLPDDTWNNYQLSCSTYLDHFMDGQLTAFTLPLEEWYPTCMDIESQNIS</sequence>
<dbReference type="AlphaFoldDB" id="A0A9P7GW40"/>
<dbReference type="EMBL" id="JAGPUO010000016">
    <property type="protein sequence ID" value="KAG5657939.1"/>
    <property type="molecule type" value="Genomic_DNA"/>
</dbReference>
<keyword evidence="3" id="KW-1185">Reference proteome</keyword>
<comment type="caution">
    <text evidence="2">The sequence shown here is derived from an EMBL/GenBank/DDBJ whole genome shotgun (WGS) entry which is preliminary data.</text>
</comment>
<reference evidence="2" key="1">
    <citation type="submission" date="2021-04" db="EMBL/GenBank/DDBJ databases">
        <title>Draft genome of Fusarium avenaceum strain F156N33, isolated from an atmospheric sample in Virginia.</title>
        <authorList>
            <person name="Yang S."/>
            <person name="Vinatzer B.A."/>
            <person name="Coleman J."/>
        </authorList>
    </citation>
    <scope>NUCLEOTIDE SEQUENCE</scope>
    <source>
        <strain evidence="2">F156N33</strain>
    </source>
</reference>
<dbReference type="Proteomes" id="UP000782241">
    <property type="component" value="Unassembled WGS sequence"/>
</dbReference>